<dbReference type="AlphaFoldDB" id="A0A158G8T2"/>
<name>A0A158G8T2_9BURK</name>
<dbReference type="OrthoDB" id="9009687at2"/>
<reference evidence="1" key="1">
    <citation type="submission" date="2016-01" db="EMBL/GenBank/DDBJ databases">
        <authorList>
            <person name="Peeters C."/>
        </authorList>
    </citation>
    <scope>NUCLEOTIDE SEQUENCE [LARGE SCALE GENOMIC DNA]</scope>
    <source>
        <strain evidence="1">LMG 29317</strain>
    </source>
</reference>
<evidence type="ECO:0000313" key="2">
    <source>
        <dbReference type="Proteomes" id="UP000055019"/>
    </source>
</evidence>
<dbReference type="RefSeq" id="WP_061145884.1">
    <property type="nucleotide sequence ID" value="NZ_FCOM02000003.1"/>
</dbReference>
<evidence type="ECO:0000313" key="1">
    <source>
        <dbReference type="EMBL" id="SAL28271.1"/>
    </source>
</evidence>
<dbReference type="EMBL" id="FCOM02000003">
    <property type="protein sequence ID" value="SAL28271.1"/>
    <property type="molecule type" value="Genomic_DNA"/>
</dbReference>
<keyword evidence="2" id="KW-1185">Reference proteome</keyword>
<proteinExistence type="predicted"/>
<comment type="caution">
    <text evidence="1">The sequence shown here is derived from an EMBL/GenBank/DDBJ whole genome shotgun (WGS) entry which is preliminary data.</text>
</comment>
<accession>A0A158G8T2</accession>
<gene>
    <name evidence="1" type="ORF">AWB74_01261</name>
</gene>
<sequence>MTKKPLRATIVFYDEDSQQVKLISVFRREVQAVIDKEVARSGGMTIPPSAEDRGAEPLTDEDARKLGCITLLMQAGVHPELRERLRLTLAEPINWNKPPKPAE</sequence>
<dbReference type="Proteomes" id="UP000055019">
    <property type="component" value="Unassembled WGS sequence"/>
</dbReference>
<protein>
    <submittedName>
        <fullName evidence="1">Uncharacterized protein</fullName>
    </submittedName>
</protein>
<organism evidence="1 2">
    <name type="scientific">Caballeronia arvi</name>
    <dbReference type="NCBI Taxonomy" id="1777135"/>
    <lineage>
        <taxon>Bacteria</taxon>
        <taxon>Pseudomonadati</taxon>
        <taxon>Pseudomonadota</taxon>
        <taxon>Betaproteobacteria</taxon>
        <taxon>Burkholderiales</taxon>
        <taxon>Burkholderiaceae</taxon>
        <taxon>Caballeronia</taxon>
    </lineage>
</organism>